<organism evidence="6 7">
    <name type="scientific">Yersinia pestis bv. Antiqua (strain Antiqua)</name>
    <dbReference type="NCBI Taxonomy" id="360102"/>
    <lineage>
        <taxon>Bacteria</taxon>
        <taxon>Pseudomonadati</taxon>
        <taxon>Pseudomonadota</taxon>
        <taxon>Gammaproteobacteria</taxon>
        <taxon>Enterobacterales</taxon>
        <taxon>Yersiniaceae</taxon>
        <taxon>Yersinia</taxon>
    </lineage>
</organism>
<dbReference type="RefSeq" id="WP_002214794.1">
    <property type="nucleotide sequence ID" value="NC_008150.1"/>
</dbReference>
<dbReference type="PANTHER" id="PTHR37465:SF1">
    <property type="entry name" value="BACTERIAL TOXIN 44 DOMAIN-CONTAINING PROTEIN"/>
    <property type="match status" value="1"/>
</dbReference>
<dbReference type="CDD" id="cd14744">
    <property type="entry name" value="PAAR_CT_2"/>
    <property type="match status" value="1"/>
</dbReference>
<dbReference type="Pfam" id="PF06958">
    <property type="entry name" value="Pyocin_S"/>
    <property type="match status" value="1"/>
</dbReference>
<feature type="domain" description="Pyosin/cloacin translocation" evidence="5">
    <location>
        <begin position="269"/>
        <end position="408"/>
    </location>
</feature>
<gene>
    <name evidence="6" type="ordered locus">YPA_0400</name>
</gene>
<dbReference type="GO" id="GO:0042742">
    <property type="term" value="P:defense response to bacterium"/>
    <property type="evidence" value="ECO:0007669"/>
    <property type="project" value="UniProtKB-KW"/>
</dbReference>
<dbReference type="AlphaFoldDB" id="A0A0E1NTT3"/>
<proteinExistence type="predicted"/>
<keyword evidence="3" id="KW-0078">Bacteriocin</keyword>
<dbReference type="Proteomes" id="UP000001971">
    <property type="component" value="Chromosome"/>
</dbReference>
<evidence type="ECO:0000256" key="3">
    <source>
        <dbReference type="ARBA" id="ARBA00023048"/>
    </source>
</evidence>
<dbReference type="GO" id="GO:0031640">
    <property type="term" value="P:killing of cells of another organism"/>
    <property type="evidence" value="ECO:0007669"/>
    <property type="project" value="UniProtKB-KW"/>
</dbReference>
<evidence type="ECO:0000313" key="7">
    <source>
        <dbReference type="Proteomes" id="UP000001971"/>
    </source>
</evidence>
<dbReference type="EMBL" id="CP000308">
    <property type="protein sequence ID" value="ABG12368.1"/>
    <property type="molecule type" value="Genomic_DNA"/>
</dbReference>
<dbReference type="PATRIC" id="fig|360102.15.peg.3408"/>
<accession>A0A0E1NTT3</accession>
<dbReference type="GeneID" id="57973767"/>
<name>A0A0E1NTT3_YERPA</name>
<reference evidence="6 7" key="1">
    <citation type="journal article" date="2006" name="J. Bacteriol.">
        <title>Complete genome sequence of Yersinia pestis strains Antiqua and Nepal516: evidence of gene reduction in an emerging pathogen.</title>
        <authorList>
            <person name="Chain P.S."/>
            <person name="Hu P."/>
            <person name="Malfatti S.A."/>
            <person name="Radnedge L."/>
            <person name="Larimer F."/>
            <person name="Vergez L.M."/>
            <person name="Worsham P."/>
            <person name="Chu M.C."/>
            <person name="Andersen G.L."/>
        </authorList>
    </citation>
    <scope>NUCLEOTIDE SEQUENCE [LARGE SCALE GENOMIC DNA]</scope>
    <source>
        <strain evidence="6 7">Antiqua</strain>
    </source>
</reference>
<dbReference type="InterPro" id="IPR016128">
    <property type="entry name" value="Pyosin/cloacin_T_dom"/>
</dbReference>
<dbReference type="PANTHER" id="PTHR37465">
    <property type="match status" value="1"/>
</dbReference>
<evidence type="ECO:0000313" key="6">
    <source>
        <dbReference type="EMBL" id="ABG12368.1"/>
    </source>
</evidence>
<dbReference type="SUPFAM" id="SSF69369">
    <property type="entry name" value="Cloacin translocation domain"/>
    <property type="match status" value="1"/>
</dbReference>
<evidence type="ECO:0000259" key="5">
    <source>
        <dbReference type="Pfam" id="PF06958"/>
    </source>
</evidence>
<dbReference type="InterPro" id="IPR008727">
    <property type="entry name" value="PAAR_motif"/>
</dbReference>
<evidence type="ECO:0000256" key="2">
    <source>
        <dbReference type="ARBA" id="ARBA00023022"/>
    </source>
</evidence>
<dbReference type="Pfam" id="PF05488">
    <property type="entry name" value="PAAR_motif"/>
    <property type="match status" value="1"/>
</dbReference>
<protein>
    <recommendedName>
        <fullName evidence="5">Pyosin/cloacin translocation domain-containing protein</fullName>
    </recommendedName>
</protein>
<dbReference type="KEGG" id="ypa:YPA_0400"/>
<dbReference type="InterPro" id="IPR036302">
    <property type="entry name" value="Pyosin/cloacin_T_dom_sf"/>
</dbReference>
<keyword evidence="2" id="KW-0044">Antibiotic</keyword>
<feature type="region of interest" description="Disordered" evidence="4">
    <location>
        <begin position="154"/>
        <end position="182"/>
    </location>
</feature>
<keyword evidence="1" id="KW-0929">Antimicrobial</keyword>
<evidence type="ECO:0000256" key="1">
    <source>
        <dbReference type="ARBA" id="ARBA00022529"/>
    </source>
</evidence>
<dbReference type="HOGENOM" id="CLU_032044_1_0_6"/>
<evidence type="ECO:0000256" key="4">
    <source>
        <dbReference type="SAM" id="MobiDB-lite"/>
    </source>
</evidence>
<sequence length="512" mass="55961">MAKGYYLVVGDETTCGGVITEGEPTHTIMGRAVAREQDRITCGKHPGTYIIVGHIPGDTILGRKFAGSLHSTSNCPCKARFIPSMMNDAYELIGSPTSGQSSIAPSFTETSESPPDVTPVFAKSCLREKGCTDAGTEGEPHRNFGKMGFYQTIPPSPTSPTDNNEVDQRAQTARRKPVETEPDVKTPWYKRVLGRTSAAPAAVVVPVSTGAGLAALEQAGIQGMRFVGGNLMTAGRWMVGSSPVGAAIMGMMPGTLNEGETDLLDKLKLENIAKNGGSAPTRVRFRWVDSGNGRLKAEGYHMSAEGGLDRVPVRKMTLNVFTGNYEFWEDGAAGPTILWTPNDPGFKAPSNTGNNDGPIIRTTITVLPMPEADETGEHSTTLPMPEEKDFRDYILIHPLLDLPPLYIYLSKNPDTPIWTKTKRLEPVSNAYEHWVKHGHEFSDQPFNNAKEYVESTHDFVNNPPEGTLTKTRPNGDELFYHPQLNTFAVKTKDGVPKTMFKPSDKMGYWNKQ</sequence>